<sequence length="55" mass="6564">MNTEWHLAHPMPKNANKEERIAWHLEHVKHCHCREIPENLMEEIKKLNVKAPVTT</sequence>
<reference evidence="1 2" key="1">
    <citation type="submission" date="2015-12" db="EMBL/GenBank/DDBJ databases">
        <title>Genome sequence of Mucilaginibacter gotjawali.</title>
        <authorList>
            <person name="Lee J.S."/>
            <person name="Lee K.C."/>
            <person name="Kim K.K."/>
            <person name="Lee B.W."/>
        </authorList>
    </citation>
    <scope>NUCLEOTIDE SEQUENCE [LARGE SCALE GENOMIC DNA]</scope>
    <source>
        <strain evidence="1 2">SA3-7</strain>
    </source>
</reference>
<organism evidence="1 2">
    <name type="scientific">Mucilaginibacter gotjawali</name>
    <dbReference type="NCBI Taxonomy" id="1550579"/>
    <lineage>
        <taxon>Bacteria</taxon>
        <taxon>Pseudomonadati</taxon>
        <taxon>Bacteroidota</taxon>
        <taxon>Sphingobacteriia</taxon>
        <taxon>Sphingobacteriales</taxon>
        <taxon>Sphingobacteriaceae</taxon>
        <taxon>Mucilaginibacter</taxon>
    </lineage>
</organism>
<evidence type="ECO:0000313" key="1">
    <source>
        <dbReference type="EMBL" id="BAU53407.1"/>
    </source>
</evidence>
<accession>A0A0X8X049</accession>
<evidence type="ECO:0000313" key="2">
    <source>
        <dbReference type="Proteomes" id="UP000218263"/>
    </source>
</evidence>
<protein>
    <submittedName>
        <fullName evidence="1">Uncharacterized protein</fullName>
    </submittedName>
</protein>
<dbReference type="KEGG" id="mgot:MgSA37_01575"/>
<dbReference type="AlphaFoldDB" id="A0A0X8X049"/>
<name>A0A0X8X049_9SPHI</name>
<keyword evidence="2" id="KW-1185">Reference proteome</keyword>
<dbReference type="EMBL" id="AP017313">
    <property type="protein sequence ID" value="BAU53407.1"/>
    <property type="molecule type" value="Genomic_DNA"/>
</dbReference>
<proteinExistence type="predicted"/>
<dbReference type="RefSeq" id="WP_172885301.1">
    <property type="nucleotide sequence ID" value="NZ_AP017313.1"/>
</dbReference>
<dbReference type="Proteomes" id="UP000218263">
    <property type="component" value="Chromosome"/>
</dbReference>
<gene>
    <name evidence="1" type="ORF">MgSA37_01575</name>
</gene>